<dbReference type="AlphaFoldDB" id="A0A0A9DJV1"/>
<name>A0A0A9DJV1_ARUDO</name>
<dbReference type="EMBL" id="GBRH01210937">
    <property type="protein sequence ID" value="JAD86958.1"/>
    <property type="molecule type" value="Transcribed_RNA"/>
</dbReference>
<protein>
    <submittedName>
        <fullName evidence="1">Uncharacterized protein</fullName>
    </submittedName>
</protein>
<accession>A0A0A9DJV1</accession>
<sequence>MRGQECQARQAHRWIPWLLDDSGCTSAVVVLGSPIFLFLQDCR</sequence>
<evidence type="ECO:0000313" key="1">
    <source>
        <dbReference type="EMBL" id="JAD86958.1"/>
    </source>
</evidence>
<reference evidence="1" key="2">
    <citation type="journal article" date="2015" name="Data Brief">
        <title>Shoot transcriptome of the giant reed, Arundo donax.</title>
        <authorList>
            <person name="Barrero R.A."/>
            <person name="Guerrero F.D."/>
            <person name="Moolhuijzen P."/>
            <person name="Goolsby J.A."/>
            <person name="Tidwell J."/>
            <person name="Bellgard S.E."/>
            <person name="Bellgard M.I."/>
        </authorList>
    </citation>
    <scope>NUCLEOTIDE SEQUENCE</scope>
    <source>
        <tissue evidence="1">Shoot tissue taken approximately 20 cm above the soil surface</tissue>
    </source>
</reference>
<proteinExistence type="predicted"/>
<organism evidence="1">
    <name type="scientific">Arundo donax</name>
    <name type="common">Giant reed</name>
    <name type="synonym">Donax arundinaceus</name>
    <dbReference type="NCBI Taxonomy" id="35708"/>
    <lineage>
        <taxon>Eukaryota</taxon>
        <taxon>Viridiplantae</taxon>
        <taxon>Streptophyta</taxon>
        <taxon>Embryophyta</taxon>
        <taxon>Tracheophyta</taxon>
        <taxon>Spermatophyta</taxon>
        <taxon>Magnoliopsida</taxon>
        <taxon>Liliopsida</taxon>
        <taxon>Poales</taxon>
        <taxon>Poaceae</taxon>
        <taxon>PACMAD clade</taxon>
        <taxon>Arundinoideae</taxon>
        <taxon>Arundineae</taxon>
        <taxon>Arundo</taxon>
    </lineage>
</organism>
<reference evidence="1" key="1">
    <citation type="submission" date="2014-09" db="EMBL/GenBank/DDBJ databases">
        <authorList>
            <person name="Magalhaes I.L.F."/>
            <person name="Oliveira U."/>
            <person name="Santos F.R."/>
            <person name="Vidigal T.H.D.A."/>
            <person name="Brescovit A.D."/>
            <person name="Santos A.J."/>
        </authorList>
    </citation>
    <scope>NUCLEOTIDE SEQUENCE</scope>
    <source>
        <tissue evidence="1">Shoot tissue taken approximately 20 cm above the soil surface</tissue>
    </source>
</reference>